<dbReference type="OrthoDB" id="3800724at2759"/>
<dbReference type="Proteomes" id="UP000249757">
    <property type="component" value="Unassembled WGS sequence"/>
</dbReference>
<proteinExistence type="predicted"/>
<protein>
    <submittedName>
        <fullName evidence="2">Uncharacterized protein</fullName>
    </submittedName>
</protein>
<dbReference type="EMBL" id="NQIK02000003">
    <property type="protein sequence ID" value="KAF7573148.1"/>
    <property type="molecule type" value="Genomic_DNA"/>
</dbReference>
<dbReference type="SUPFAM" id="SSF52047">
    <property type="entry name" value="RNI-like"/>
    <property type="match status" value="1"/>
</dbReference>
<dbReference type="EMBL" id="NRDI02000005">
    <property type="protein sequence ID" value="KAI1516504.1"/>
    <property type="molecule type" value="Genomic_DNA"/>
</dbReference>
<dbReference type="AlphaFoldDB" id="A0A2W1HHH9"/>
<dbReference type="Proteomes" id="UP000245464">
    <property type="component" value="Chromosome 3"/>
</dbReference>
<reference evidence="2" key="2">
    <citation type="submission" date="2021-05" db="EMBL/GenBank/DDBJ databases">
        <authorList>
            <person name="Moolhuijzen P.M."/>
            <person name="Moffat C.S."/>
        </authorList>
    </citation>
    <scope>NUCLEOTIDE SEQUENCE</scope>
    <source>
        <strain evidence="2">86-124</strain>
    </source>
</reference>
<organism evidence="2 3">
    <name type="scientific">Pyrenophora tritici-repentis</name>
    <dbReference type="NCBI Taxonomy" id="45151"/>
    <lineage>
        <taxon>Eukaryota</taxon>
        <taxon>Fungi</taxon>
        <taxon>Dikarya</taxon>
        <taxon>Ascomycota</taxon>
        <taxon>Pezizomycotina</taxon>
        <taxon>Dothideomycetes</taxon>
        <taxon>Pleosporomycetidae</taxon>
        <taxon>Pleosporales</taxon>
        <taxon>Pleosporineae</taxon>
        <taxon>Pleosporaceae</taxon>
        <taxon>Pyrenophora</taxon>
    </lineage>
</organism>
<name>A0A2W1HHH9_9PLEO</name>
<evidence type="ECO:0000313" key="2">
    <source>
        <dbReference type="EMBL" id="KAI1516504.1"/>
    </source>
</evidence>
<gene>
    <name evidence="2" type="ORF">Ptr86124_005041</name>
    <name evidence="1" type="ORF">PtrM4_080530</name>
</gene>
<accession>A0A2W1HHH9</accession>
<sequence length="415" mass="48042">MEKLPEELLDHIVCEVMNPLPNRYNTSYGYLLDLSMVSRKFRRITETYIYRSLIMFGDNEAELLQTMSSRPELSRHTRGIHIMAYYRLPSKVLDFVLRLPNLQRLDIDIVSCRLSKVIPILRLPSITVLILSDVSLQRSYSRDERDWTFVNDNITYLEISFSSSDIVWEDGEEMRSFAAVFRKLQCLHINSIYKGPDAASLNSPAFRCLVHMFKHAFETTLRDFSFMYNDLDHGDMYGGDVGVSARFDARAILRHSRLEHLMIDTICLDTPRHTQALRSLALGPSCLPASLHTLYVRHLVASGNLNPVEKNLMHSDEAQCLSQLVNLAARRLRFPHLERMTLAISLPAFFEEVASRVVRVQSRQAKVPLELMFMSHWDYISDYTPRSWPDYDAARDPRQSLYDPTYISYDNKGLC</sequence>
<reference evidence="3" key="4">
    <citation type="journal article" date="2022" name="Microb. Genom.">
        <title>A global pangenome for the wheat fungal pathogen Pyrenophora tritici-repentis and prediction of effector protein structural homology.</title>
        <authorList>
            <person name="Moolhuijzen P.M."/>
            <person name="See P.T."/>
            <person name="Shi G."/>
            <person name="Powell H.R."/>
            <person name="Cockram J."/>
            <person name="Jorgensen L.N."/>
            <person name="Benslimane H."/>
            <person name="Strelkov S.E."/>
            <person name="Turner J."/>
            <person name="Liu Z."/>
            <person name="Moffat C.S."/>
        </authorList>
    </citation>
    <scope>NUCLEOTIDE SEQUENCE [LARGE SCALE GENOMIC DNA]</scope>
</reference>
<reference evidence="2" key="3">
    <citation type="journal article" date="2022" name="bioRxiv">
        <title>A global pangenome for the wheat fungal pathogen Pyrenophora tritici-repentis and prediction of effector protein structural homology.</title>
        <authorList>
            <person name="Moolhuijzen P."/>
            <person name="See P.T."/>
            <person name="Shi G."/>
            <person name="Powell H.R."/>
            <person name="Cockram J."/>
            <person name="Jorgensen L.N."/>
            <person name="Benslimane H."/>
            <person name="Strelkov S.E."/>
            <person name="Turner J."/>
            <person name="Liu Z."/>
            <person name="Moffat C.S."/>
        </authorList>
    </citation>
    <scope>NUCLEOTIDE SEQUENCE</scope>
    <source>
        <strain evidence="2">86-124</strain>
    </source>
</reference>
<evidence type="ECO:0000313" key="1">
    <source>
        <dbReference type="EMBL" id="KAF7573148.1"/>
    </source>
</evidence>
<reference evidence="1" key="1">
    <citation type="journal article" date="2018" name="BMC Genomics">
        <title>Comparative genomics of the wheat fungal pathogen Pyrenophora tritici-repentis reveals chromosomal variations and genome plasticity.</title>
        <authorList>
            <person name="Moolhuijzen P."/>
            <person name="See P.T."/>
            <person name="Hane J.K."/>
            <person name="Shi G."/>
            <person name="Liu Z."/>
            <person name="Oliver R.P."/>
            <person name="Moffat C.S."/>
        </authorList>
    </citation>
    <scope>NUCLEOTIDE SEQUENCE [LARGE SCALE GENOMIC DNA]</scope>
    <source>
        <strain evidence="1">M4</strain>
    </source>
</reference>
<evidence type="ECO:0000313" key="3">
    <source>
        <dbReference type="Proteomes" id="UP000249757"/>
    </source>
</evidence>
<comment type="caution">
    <text evidence="2">The sequence shown here is derived from an EMBL/GenBank/DDBJ whole genome shotgun (WGS) entry which is preliminary data.</text>
</comment>
<keyword evidence="3" id="KW-1185">Reference proteome</keyword>